<evidence type="ECO:0000256" key="10">
    <source>
        <dbReference type="HAMAP-Rule" id="MF_00162"/>
    </source>
</evidence>
<evidence type="ECO:0000256" key="5">
    <source>
        <dbReference type="ARBA" id="ARBA00022723"/>
    </source>
</evidence>
<dbReference type="Proteomes" id="UP001325140">
    <property type="component" value="Chromosome"/>
</dbReference>
<keyword evidence="8" id="KW-0460">Magnesium</keyword>
<comment type="cofactor">
    <cofactor evidence="2">
        <name>Mg(2+)</name>
        <dbReference type="ChEBI" id="CHEBI:18420"/>
    </cofactor>
</comment>
<evidence type="ECO:0000256" key="9">
    <source>
        <dbReference type="ARBA" id="ARBA00023211"/>
    </source>
</evidence>
<dbReference type="SUPFAM" id="SSF52440">
    <property type="entry name" value="PreATP-grasp domain"/>
    <property type="match status" value="1"/>
</dbReference>
<evidence type="ECO:0000256" key="3">
    <source>
        <dbReference type="ARBA" id="ARBA00022598"/>
    </source>
</evidence>
<dbReference type="RefSeq" id="WP_323722106.1">
    <property type="nucleotide sequence ID" value="NZ_CP110343.1"/>
</dbReference>
<evidence type="ECO:0000256" key="2">
    <source>
        <dbReference type="ARBA" id="ARBA00001946"/>
    </source>
</evidence>
<accession>A0ABZ0UR03</accession>
<dbReference type="InterPro" id="IPR006284">
    <property type="entry name" value="Glut_synth_pro"/>
</dbReference>
<keyword evidence="6 10" id="KW-0547">Nucleotide-binding</keyword>
<dbReference type="InterPro" id="IPR004215">
    <property type="entry name" value="GSHS_N"/>
</dbReference>
<evidence type="ECO:0000259" key="12">
    <source>
        <dbReference type="Pfam" id="PF02955"/>
    </source>
</evidence>
<dbReference type="InterPro" id="IPR016185">
    <property type="entry name" value="PreATP-grasp_dom_sf"/>
</dbReference>
<dbReference type="Gene3D" id="3.30.470.20">
    <property type="entry name" value="ATP-grasp fold, B domain"/>
    <property type="match status" value="1"/>
</dbReference>
<protein>
    <recommendedName>
        <fullName evidence="10">Glutathione synthetase</fullName>
        <ecNumber evidence="10">6.3.2.3</ecNumber>
    </recommendedName>
    <alternativeName>
        <fullName evidence="10">GSH synthetase</fullName>
        <shortName evidence="10">GSH-S</shortName>
        <shortName evidence="10">GSHase</shortName>
    </alternativeName>
    <alternativeName>
        <fullName evidence="10">Glutathione synthase</fullName>
    </alternativeName>
</protein>
<organism evidence="13 14">
    <name type="scientific">Candidatus Fokinia crypta</name>
    <dbReference type="NCBI Taxonomy" id="1920990"/>
    <lineage>
        <taxon>Bacteria</taxon>
        <taxon>Pseudomonadati</taxon>
        <taxon>Pseudomonadota</taxon>
        <taxon>Alphaproteobacteria</taxon>
        <taxon>Rickettsiales</taxon>
        <taxon>Candidatus Midichloriaceae</taxon>
        <taxon>Candidatus Fokinia</taxon>
    </lineage>
</organism>
<dbReference type="EC" id="6.3.2.3" evidence="10"/>
<gene>
    <name evidence="10" type="primary">gshB</name>
    <name evidence="13" type="ORF">Fokcrypt_00670</name>
</gene>
<dbReference type="Gene3D" id="3.40.50.20">
    <property type="match status" value="1"/>
</dbReference>
<evidence type="ECO:0000256" key="4">
    <source>
        <dbReference type="ARBA" id="ARBA00022684"/>
    </source>
</evidence>
<dbReference type="Gene3D" id="3.30.1490.20">
    <property type="entry name" value="ATP-grasp fold, A domain"/>
    <property type="match status" value="1"/>
</dbReference>
<dbReference type="PANTHER" id="PTHR21621">
    <property type="entry name" value="RIBOSOMAL PROTEIN S6 MODIFICATION PROTEIN"/>
    <property type="match status" value="1"/>
</dbReference>
<reference evidence="13" key="1">
    <citation type="submission" date="2022-10" db="EMBL/GenBank/DDBJ databases">
        <title>Host association and intracellularity evolved multiple times independently in the Rickettsiales.</title>
        <authorList>
            <person name="Castelli M."/>
            <person name="Nardi T."/>
            <person name="Gammuto L."/>
            <person name="Bellinzona G."/>
            <person name="Sabaneyeva E."/>
            <person name="Potekhin A."/>
            <person name="Serra V."/>
            <person name="Petroni G."/>
            <person name="Sassera D."/>
        </authorList>
    </citation>
    <scope>NUCLEOTIDE SEQUENCE [LARGE SCALE GENOMIC DNA]</scope>
    <source>
        <strain evidence="13">US_Bl 11III1</strain>
    </source>
</reference>
<evidence type="ECO:0000259" key="11">
    <source>
        <dbReference type="Pfam" id="PF02951"/>
    </source>
</evidence>
<keyword evidence="14" id="KW-1185">Reference proteome</keyword>
<evidence type="ECO:0000256" key="8">
    <source>
        <dbReference type="ARBA" id="ARBA00022842"/>
    </source>
</evidence>
<keyword evidence="9" id="KW-0464">Manganese</keyword>
<keyword evidence="3 10" id="KW-0436">Ligase</keyword>
<evidence type="ECO:0000256" key="7">
    <source>
        <dbReference type="ARBA" id="ARBA00022840"/>
    </source>
</evidence>
<comment type="catalytic activity">
    <reaction evidence="10">
        <text>gamma-L-glutamyl-L-cysteine + glycine + ATP = glutathione + ADP + phosphate + H(+)</text>
        <dbReference type="Rhea" id="RHEA:13557"/>
        <dbReference type="ChEBI" id="CHEBI:15378"/>
        <dbReference type="ChEBI" id="CHEBI:30616"/>
        <dbReference type="ChEBI" id="CHEBI:43474"/>
        <dbReference type="ChEBI" id="CHEBI:57305"/>
        <dbReference type="ChEBI" id="CHEBI:57925"/>
        <dbReference type="ChEBI" id="CHEBI:58173"/>
        <dbReference type="ChEBI" id="CHEBI:456216"/>
        <dbReference type="EC" id="6.3.2.3"/>
    </reaction>
</comment>
<dbReference type="EMBL" id="CP110343">
    <property type="protein sequence ID" value="WPX98134.1"/>
    <property type="molecule type" value="Genomic_DNA"/>
</dbReference>
<feature type="domain" description="Prokaryotic glutathione synthetase ATP-binding" evidence="12">
    <location>
        <begin position="138"/>
        <end position="314"/>
    </location>
</feature>
<dbReference type="SUPFAM" id="SSF56059">
    <property type="entry name" value="Glutathione synthetase ATP-binding domain-like"/>
    <property type="match status" value="1"/>
</dbReference>
<proteinExistence type="inferred from homology"/>
<dbReference type="InterPro" id="IPR004218">
    <property type="entry name" value="GSHS_ATP-bd"/>
</dbReference>
<dbReference type="InterPro" id="IPR013815">
    <property type="entry name" value="ATP_grasp_subdomain_1"/>
</dbReference>
<feature type="domain" description="Prokaryotic glutathione synthetase N-terminal" evidence="11">
    <location>
        <begin position="5"/>
        <end position="125"/>
    </location>
</feature>
<sequence length="344" mass="38825">MRKIIAIQGDPLNTLKIRTDTSLFWGAGLSKKGYEIFWYTVDSMYLSNINSKKSLCARGYFIDLQYTPYRGTEWTKLSDLQELHLDSVECILLRQDPPFDMSYITSTFLLEQLSIPVINAPKGVRNNPEKISPFSIAAEYLPNTIITGLVEEILNFLKENLDVVLKPLYEYSGNGTIRMSYGESRLRTTNQVIYRDDEEARSGIHEYVSKFSEPVVVQVFLSSILSGDKRVFIIDGEIVGSFSRVPSSGNFLANIYQGASITNIELNNEEILMCNRIAQRLKEDDVFIAGIDLIGGCITEINVTSPTGFVLLEEMHSSGTENNMILQIQERLVRLVSSIIDTKK</sequence>
<comment type="cofactor">
    <cofactor evidence="1">
        <name>Mn(2+)</name>
        <dbReference type="ChEBI" id="CHEBI:29035"/>
    </cofactor>
</comment>
<dbReference type="PANTHER" id="PTHR21621:SF4">
    <property type="entry name" value="GLUTATHIONE SYNTHETASE"/>
    <property type="match status" value="1"/>
</dbReference>
<evidence type="ECO:0000256" key="6">
    <source>
        <dbReference type="ARBA" id="ARBA00022741"/>
    </source>
</evidence>
<comment type="pathway">
    <text evidence="10">Sulfur metabolism; glutathione biosynthesis; glutathione from L-cysteine and L-glutamate: step 2/2.</text>
</comment>
<evidence type="ECO:0000313" key="14">
    <source>
        <dbReference type="Proteomes" id="UP001325140"/>
    </source>
</evidence>
<dbReference type="Pfam" id="PF02951">
    <property type="entry name" value="GSH-S_N"/>
    <property type="match status" value="1"/>
</dbReference>
<dbReference type="HAMAP" id="MF_00162">
    <property type="entry name" value="GSH_S"/>
    <property type="match status" value="1"/>
</dbReference>
<evidence type="ECO:0000313" key="13">
    <source>
        <dbReference type="EMBL" id="WPX98134.1"/>
    </source>
</evidence>
<evidence type="ECO:0000256" key="1">
    <source>
        <dbReference type="ARBA" id="ARBA00001936"/>
    </source>
</evidence>
<keyword evidence="5" id="KW-0479">Metal-binding</keyword>
<keyword evidence="4 10" id="KW-0317">Glutathione biosynthesis</keyword>
<keyword evidence="7 10" id="KW-0067">ATP-binding</keyword>
<comment type="similarity">
    <text evidence="10">Belongs to the prokaryotic GSH synthase family.</text>
</comment>
<name>A0ABZ0UR03_9RICK</name>
<dbReference type="Pfam" id="PF02955">
    <property type="entry name" value="GSH-S_ATP"/>
    <property type="match status" value="1"/>
</dbReference>